<evidence type="ECO:0000256" key="1">
    <source>
        <dbReference type="ARBA" id="ARBA00009986"/>
    </source>
</evidence>
<organism evidence="5 6">
    <name type="scientific">Halocatena pleomorpha</name>
    <dbReference type="NCBI Taxonomy" id="1785090"/>
    <lineage>
        <taxon>Archaea</taxon>
        <taxon>Methanobacteriati</taxon>
        <taxon>Methanobacteriota</taxon>
        <taxon>Stenosarchaea group</taxon>
        <taxon>Halobacteria</taxon>
        <taxon>Halobacteriales</taxon>
        <taxon>Natronomonadaceae</taxon>
        <taxon>Halocatena</taxon>
    </lineage>
</organism>
<dbReference type="FunFam" id="3.40.605.10:FF:000012">
    <property type="entry name" value="NAD-dependent succinate-semialdehyde dehydrogenase"/>
    <property type="match status" value="1"/>
</dbReference>
<dbReference type="RefSeq" id="WP_124955054.1">
    <property type="nucleotide sequence ID" value="NZ_RRCH01000022.1"/>
</dbReference>
<dbReference type="PANTHER" id="PTHR43217:SF1">
    <property type="entry name" value="SUCCINATE SEMIALDEHYDE DEHYDROGENASE [NAD(P)+] SAD"/>
    <property type="match status" value="1"/>
</dbReference>
<dbReference type="GO" id="GO:0004777">
    <property type="term" value="F:succinate-semialdehyde dehydrogenase (NAD+) activity"/>
    <property type="evidence" value="ECO:0007669"/>
    <property type="project" value="TreeGrafter"/>
</dbReference>
<dbReference type="FunFam" id="3.40.309.10:FF:000010">
    <property type="entry name" value="Gamma-aminobutyraldehyde dehydrogenase"/>
    <property type="match status" value="1"/>
</dbReference>
<evidence type="ECO:0000256" key="2">
    <source>
        <dbReference type="ARBA" id="ARBA00022857"/>
    </source>
</evidence>
<evidence type="ECO:0000313" key="5">
    <source>
        <dbReference type="EMBL" id="RRJ30320.1"/>
    </source>
</evidence>
<dbReference type="OrthoDB" id="6342at2157"/>
<name>A0A3P3RC97_9EURY</name>
<evidence type="ECO:0000313" key="6">
    <source>
        <dbReference type="Proteomes" id="UP000282322"/>
    </source>
</evidence>
<feature type="domain" description="Aldehyde dehydrogenase" evidence="4">
    <location>
        <begin position="1"/>
        <end position="450"/>
    </location>
</feature>
<dbReference type="InterPro" id="IPR016162">
    <property type="entry name" value="Ald_DH_N"/>
</dbReference>
<dbReference type="InterPro" id="IPR016163">
    <property type="entry name" value="Ald_DH_C"/>
</dbReference>
<dbReference type="EMBL" id="RRCH01000022">
    <property type="protein sequence ID" value="RRJ30320.1"/>
    <property type="molecule type" value="Genomic_DNA"/>
</dbReference>
<proteinExistence type="inferred from homology"/>
<accession>A0A3P3RC97</accession>
<dbReference type="Pfam" id="PF00171">
    <property type="entry name" value="Aldedh"/>
    <property type="match status" value="1"/>
</dbReference>
<gene>
    <name evidence="5" type="ORF">EIK79_10395</name>
</gene>
<dbReference type="InterPro" id="IPR015590">
    <property type="entry name" value="Aldehyde_DH_dom"/>
</dbReference>
<comment type="similarity">
    <text evidence="1">Belongs to the aldehyde dehydrogenase family.</text>
</comment>
<protein>
    <submittedName>
        <fullName evidence="5">NAD-dependent succinate-semialdehyde dehydrogenase</fullName>
    </submittedName>
</protein>
<reference evidence="5 6" key="1">
    <citation type="submission" date="2018-11" db="EMBL/GenBank/DDBJ databases">
        <title>Taxonoimc description of Halomarina strain SPP-AMP-1.</title>
        <authorList>
            <person name="Pal Y."/>
            <person name="Srinivasana K."/>
            <person name="Verma A."/>
            <person name="Kumar P."/>
        </authorList>
    </citation>
    <scope>NUCLEOTIDE SEQUENCE [LARGE SCALE GENOMIC DNA]</scope>
    <source>
        <strain evidence="5 6">SPP-AMP-1</strain>
    </source>
</reference>
<evidence type="ECO:0000259" key="4">
    <source>
        <dbReference type="Pfam" id="PF00171"/>
    </source>
</evidence>
<dbReference type="InterPro" id="IPR047110">
    <property type="entry name" value="GABD/Sad-like"/>
</dbReference>
<keyword evidence="2" id="KW-0521">NADP</keyword>
<keyword evidence="6" id="KW-1185">Reference proteome</keyword>
<dbReference type="Gene3D" id="3.40.309.10">
    <property type="entry name" value="Aldehyde Dehydrogenase, Chain A, domain 2"/>
    <property type="match status" value="1"/>
</dbReference>
<dbReference type="PANTHER" id="PTHR43217">
    <property type="entry name" value="SUCCINATE SEMIALDEHYDE DEHYDROGENASE [NAD(P)+] SAD"/>
    <property type="match status" value="1"/>
</dbReference>
<dbReference type="Proteomes" id="UP000282322">
    <property type="component" value="Unassembled WGS sequence"/>
</dbReference>
<comment type="caution">
    <text evidence="5">The sequence shown here is derived from an EMBL/GenBank/DDBJ whole genome shotgun (WGS) entry which is preliminary data.</text>
</comment>
<dbReference type="SUPFAM" id="SSF53720">
    <property type="entry name" value="ALDH-like"/>
    <property type="match status" value="1"/>
</dbReference>
<dbReference type="AlphaFoldDB" id="A0A3P3RC97"/>
<keyword evidence="3" id="KW-0560">Oxidoreductase</keyword>
<dbReference type="InterPro" id="IPR044148">
    <property type="entry name" value="ALDH_GabD1-like"/>
</dbReference>
<dbReference type="CDD" id="cd07100">
    <property type="entry name" value="ALDH_SSADH1_GabD1"/>
    <property type="match status" value="1"/>
</dbReference>
<evidence type="ECO:0000256" key="3">
    <source>
        <dbReference type="ARBA" id="ARBA00023002"/>
    </source>
</evidence>
<dbReference type="InterPro" id="IPR016161">
    <property type="entry name" value="Ald_DH/histidinol_DH"/>
</dbReference>
<dbReference type="GO" id="GO:0004030">
    <property type="term" value="F:aldehyde dehydrogenase [NAD(P)+] activity"/>
    <property type="evidence" value="ECO:0007669"/>
    <property type="project" value="InterPro"/>
</dbReference>
<dbReference type="Gene3D" id="3.40.605.10">
    <property type="entry name" value="Aldehyde Dehydrogenase, Chain A, domain 1"/>
    <property type="match status" value="1"/>
</dbReference>
<sequence length="459" mass="49653">MERVNPATETVLDPIDEHTDAATEAAIERSVAAYETWRDRSLSQRRTLLAAAGAELRENTTEYAEIATREMGKPITDAIAEIEKCAWVCDHYAEQADAYLADEVIRSESHAKTFVSHEPIGPVLAIMPWNYPFWQVFRFAAPALTAGNTGLLKHASNVPGCAKAIERVFERAGYPRGVFQSLIVGSDAISGIIEDDRIRGVTLTGSERAGRAVGAAAGQELLPSVLELGGSDPFIVLDDADVETAARVGTRARTLNSGQSCIAAKRFIVHEAVYDAFVDAFITQMESLSIGDPTDEATDIGPQARKDLMDDVHEQIQRTVEAGGTLETGGEPLDREGYFYPPTVVTDVPHDSPMGREEVFGPAAAVFSVPDEETAVEVANDSAYGLGGSIWTADLDRGEELARRVESGCVFVNELTKSDPRLPFGGVKQSGYGRELSEQGIKSFVNEKTVWVQSADAQQ</sequence>